<comment type="caution">
    <text evidence="1">The sequence shown here is derived from an EMBL/GenBank/DDBJ whole genome shotgun (WGS) entry which is preliminary data.</text>
</comment>
<evidence type="ECO:0000313" key="1">
    <source>
        <dbReference type="EMBL" id="MEE3719068.1"/>
    </source>
</evidence>
<dbReference type="InterPro" id="IPR036641">
    <property type="entry name" value="HPT_dom_sf"/>
</dbReference>
<evidence type="ECO:0008006" key="3">
    <source>
        <dbReference type="Google" id="ProtNLM"/>
    </source>
</evidence>
<evidence type="ECO:0000313" key="2">
    <source>
        <dbReference type="Proteomes" id="UP001333818"/>
    </source>
</evidence>
<reference evidence="1" key="1">
    <citation type="submission" date="2024-01" db="EMBL/GenBank/DDBJ databases">
        <title>Bank of Algae and Cyanobacteria of the Azores (BACA) strain genomes.</title>
        <authorList>
            <person name="Luz R."/>
            <person name="Cordeiro R."/>
            <person name="Fonseca A."/>
            <person name="Goncalves V."/>
        </authorList>
    </citation>
    <scope>NUCLEOTIDE SEQUENCE</scope>
    <source>
        <strain evidence="1">BACA0141</strain>
    </source>
</reference>
<dbReference type="SUPFAM" id="SSF47226">
    <property type="entry name" value="Histidine-containing phosphotransfer domain, HPT domain"/>
    <property type="match status" value="1"/>
</dbReference>
<proteinExistence type="predicted"/>
<protein>
    <recommendedName>
        <fullName evidence="3">HPt domain-containing protein</fullName>
    </recommendedName>
</protein>
<accession>A0AAW9Q814</accession>
<name>A0AAW9Q814_9CYAN</name>
<sequence length="155" mass="18220">MTQQEESAHNISRINLTTSTKEEILHFVLPYFIDDLENYLSLFEDILIKSSGKVKEEDINTLLRRGTSPLRGEARWLGFSIFDQIMLSLNHYLGRLLNDSWEPDREIRELLADFLMSSRFFLDCLIKNENVSDKDAVKIFSQRNIPERLERLLIL</sequence>
<dbReference type="EMBL" id="JAZBJZ010000109">
    <property type="protein sequence ID" value="MEE3719068.1"/>
    <property type="molecule type" value="Genomic_DNA"/>
</dbReference>
<organism evidence="1 2">
    <name type="scientific">Tumidithrix elongata BACA0141</name>
    <dbReference type="NCBI Taxonomy" id="2716417"/>
    <lineage>
        <taxon>Bacteria</taxon>
        <taxon>Bacillati</taxon>
        <taxon>Cyanobacteriota</taxon>
        <taxon>Cyanophyceae</taxon>
        <taxon>Pseudanabaenales</taxon>
        <taxon>Pseudanabaenaceae</taxon>
        <taxon>Tumidithrix</taxon>
        <taxon>Tumidithrix elongata</taxon>
    </lineage>
</organism>
<dbReference type="Proteomes" id="UP001333818">
    <property type="component" value="Unassembled WGS sequence"/>
</dbReference>
<dbReference type="Gene3D" id="1.20.120.160">
    <property type="entry name" value="HPT domain"/>
    <property type="match status" value="1"/>
</dbReference>
<dbReference type="AlphaFoldDB" id="A0AAW9Q814"/>
<dbReference type="RefSeq" id="WP_330485504.1">
    <property type="nucleotide sequence ID" value="NZ_JAZBJZ010000109.1"/>
</dbReference>
<gene>
    <name evidence="1" type="ORF">V2H45_20190</name>
</gene>
<dbReference type="GO" id="GO:0000160">
    <property type="term" value="P:phosphorelay signal transduction system"/>
    <property type="evidence" value="ECO:0007669"/>
    <property type="project" value="InterPro"/>
</dbReference>
<keyword evidence="2" id="KW-1185">Reference proteome</keyword>